<keyword evidence="8 10" id="KW-0675">Receptor</keyword>
<name>A0A3L8D5M8_OOCBI</name>
<evidence type="ECO:0000256" key="10">
    <source>
        <dbReference type="RuleBase" id="RU351113"/>
    </source>
</evidence>
<evidence type="ECO:0000256" key="6">
    <source>
        <dbReference type="ARBA" id="ARBA00022989"/>
    </source>
</evidence>
<feature type="transmembrane region" description="Helical" evidence="10">
    <location>
        <begin position="372"/>
        <end position="397"/>
    </location>
</feature>
<keyword evidence="3 10" id="KW-0716">Sensory transduction</keyword>
<evidence type="ECO:0000256" key="5">
    <source>
        <dbReference type="ARBA" id="ARBA00022725"/>
    </source>
</evidence>
<evidence type="ECO:0000256" key="8">
    <source>
        <dbReference type="ARBA" id="ARBA00023170"/>
    </source>
</evidence>
<proteinExistence type="inferred from homology"/>
<dbReference type="PANTHER" id="PTHR21137:SF35">
    <property type="entry name" value="ODORANT RECEPTOR 19A-RELATED"/>
    <property type="match status" value="1"/>
</dbReference>
<dbReference type="EMBL" id="QOIP01000012">
    <property type="protein sequence ID" value="RLU15797.1"/>
    <property type="molecule type" value="Genomic_DNA"/>
</dbReference>
<keyword evidence="4 10" id="KW-0812">Transmembrane</keyword>
<dbReference type="GO" id="GO:0005886">
    <property type="term" value="C:plasma membrane"/>
    <property type="evidence" value="ECO:0007669"/>
    <property type="project" value="UniProtKB-SubCell"/>
</dbReference>
<evidence type="ECO:0000256" key="3">
    <source>
        <dbReference type="ARBA" id="ARBA00022606"/>
    </source>
</evidence>
<feature type="transmembrane region" description="Helical" evidence="10">
    <location>
        <begin position="268"/>
        <end position="288"/>
    </location>
</feature>
<feature type="transmembrane region" description="Helical" evidence="10">
    <location>
        <begin position="67"/>
        <end position="88"/>
    </location>
</feature>
<organism evidence="11">
    <name type="scientific">Ooceraea biroi</name>
    <name type="common">Clonal raider ant</name>
    <name type="synonym">Cerapachys biroi</name>
    <dbReference type="NCBI Taxonomy" id="2015173"/>
    <lineage>
        <taxon>Eukaryota</taxon>
        <taxon>Metazoa</taxon>
        <taxon>Ecdysozoa</taxon>
        <taxon>Arthropoda</taxon>
        <taxon>Hexapoda</taxon>
        <taxon>Insecta</taxon>
        <taxon>Pterygota</taxon>
        <taxon>Neoptera</taxon>
        <taxon>Endopterygota</taxon>
        <taxon>Hymenoptera</taxon>
        <taxon>Apocrita</taxon>
        <taxon>Aculeata</taxon>
        <taxon>Formicoidea</taxon>
        <taxon>Formicidae</taxon>
        <taxon>Dorylinae</taxon>
        <taxon>Ooceraea</taxon>
    </lineage>
</organism>
<dbReference type="PANTHER" id="PTHR21137">
    <property type="entry name" value="ODORANT RECEPTOR"/>
    <property type="match status" value="1"/>
</dbReference>
<gene>
    <name evidence="11" type="ORF">DMN91_011553</name>
</gene>
<dbReference type="GO" id="GO:0007165">
    <property type="term" value="P:signal transduction"/>
    <property type="evidence" value="ECO:0007669"/>
    <property type="project" value="UniProtKB-KW"/>
</dbReference>
<evidence type="ECO:0000256" key="9">
    <source>
        <dbReference type="ARBA" id="ARBA00023224"/>
    </source>
</evidence>
<accession>A0A3L8D5M8</accession>
<keyword evidence="6 10" id="KW-1133">Transmembrane helix</keyword>
<evidence type="ECO:0000313" key="11">
    <source>
        <dbReference type="EMBL" id="RLU15797.1"/>
    </source>
</evidence>
<dbReference type="Pfam" id="PF02949">
    <property type="entry name" value="7tm_6"/>
    <property type="match status" value="1"/>
</dbReference>
<dbReference type="InterPro" id="IPR004117">
    <property type="entry name" value="7tm6_olfct_rcpt"/>
</dbReference>
<feature type="transmembrane region" description="Helical" evidence="10">
    <location>
        <begin position="188"/>
        <end position="209"/>
    </location>
</feature>
<dbReference type="Proteomes" id="UP000279307">
    <property type="component" value="Chromosome 12"/>
</dbReference>
<keyword evidence="2" id="KW-1003">Cell membrane</keyword>
<dbReference type="GO" id="GO:0005549">
    <property type="term" value="F:odorant binding"/>
    <property type="evidence" value="ECO:0007669"/>
    <property type="project" value="InterPro"/>
</dbReference>
<feature type="transmembrane region" description="Helical" evidence="10">
    <location>
        <begin position="300"/>
        <end position="320"/>
    </location>
</feature>
<keyword evidence="7 10" id="KW-0472">Membrane</keyword>
<dbReference type="GO" id="GO:0004984">
    <property type="term" value="F:olfactory receptor activity"/>
    <property type="evidence" value="ECO:0007669"/>
    <property type="project" value="InterPro"/>
</dbReference>
<comment type="caution">
    <text evidence="11">The sequence shown here is derived from an EMBL/GenBank/DDBJ whole genome shotgun (WGS) entry which is preliminary data.</text>
</comment>
<keyword evidence="5 10" id="KW-0552">Olfaction</keyword>
<evidence type="ECO:0000256" key="1">
    <source>
        <dbReference type="ARBA" id="ARBA00004651"/>
    </source>
</evidence>
<sequence>MSLNRRRIESAENRYKINQILLSSLNLWPFQQSKYTKIIRTFHFGIMTSFIFFQLTSFVTYEVTLDVIIMVLSYAIPSFIYVIQYYSFSFKPYTVKRIWKDIHNSWDLMKNGAERKIMRQYSIAGEQITILLSLSIITSCVFYAIFEAMPIILDMIFPLNETRPREIHALTEYFIDERTYFCPILCHWLIGLMLGAYVVAVTCTLHLVYMEHICGLLKVANYRIEHSLDECALCDSTHGKNRAIQNITAAVDIHRKAVKRCVFVLDNFNPYFFVILIIGVSSLSLNLFRLLKTILALDKMVQLVSSILFVTMHFVIMYLANYYGQKITDHHNELFNTTYNVQWYTAPIKIQKLLLFVMQSTTKSYFLNIGKLVIISIEGFAQLISLSISYFTVIYSLL</sequence>
<evidence type="ECO:0000256" key="4">
    <source>
        <dbReference type="ARBA" id="ARBA00022692"/>
    </source>
</evidence>
<evidence type="ECO:0000256" key="7">
    <source>
        <dbReference type="ARBA" id="ARBA00023136"/>
    </source>
</evidence>
<evidence type="ECO:0000256" key="2">
    <source>
        <dbReference type="ARBA" id="ARBA00022475"/>
    </source>
</evidence>
<dbReference type="AlphaFoldDB" id="A0A3L8D5M8"/>
<reference evidence="11" key="2">
    <citation type="submission" date="2018-07" db="EMBL/GenBank/DDBJ databases">
        <authorList>
            <person name="Mckenzie S.K."/>
            <person name="Kronauer D.J.C."/>
        </authorList>
    </citation>
    <scope>NUCLEOTIDE SEQUENCE</scope>
    <source>
        <strain evidence="11">Clonal line C1</strain>
    </source>
</reference>
<dbReference type="OrthoDB" id="7548458at2759"/>
<comment type="similarity">
    <text evidence="10">Belongs to the insect chemoreceptor superfamily. Heteromeric odorant receptor channel (TC 1.A.69) family.</text>
</comment>
<comment type="subcellular location">
    <subcellularLocation>
        <location evidence="1 10">Cell membrane</location>
        <topology evidence="1 10">Multi-pass membrane protein</topology>
    </subcellularLocation>
</comment>
<protein>
    <recommendedName>
        <fullName evidence="10">Odorant receptor</fullName>
    </recommendedName>
</protein>
<feature type="transmembrane region" description="Helical" evidence="10">
    <location>
        <begin position="128"/>
        <end position="146"/>
    </location>
</feature>
<keyword evidence="9 10" id="KW-0807">Transducer</keyword>
<reference evidence="11" key="1">
    <citation type="journal article" date="2018" name="Genome Res.">
        <title>The genomic architecture and molecular evolution of ant odorant receptors.</title>
        <authorList>
            <person name="McKenzie S.K."/>
            <person name="Kronauer D.J.C."/>
        </authorList>
    </citation>
    <scope>NUCLEOTIDE SEQUENCE [LARGE SCALE GENOMIC DNA]</scope>
    <source>
        <strain evidence="11">Clonal line C1</strain>
    </source>
</reference>
<feature type="transmembrane region" description="Helical" evidence="10">
    <location>
        <begin position="42"/>
        <end position="61"/>
    </location>
</feature>